<evidence type="ECO:0000256" key="14">
    <source>
        <dbReference type="ARBA" id="ARBA00023221"/>
    </source>
</evidence>
<evidence type="ECO:0000313" key="21">
    <source>
        <dbReference type="Proteomes" id="UP000472271"/>
    </source>
</evidence>
<evidence type="ECO:0000256" key="8">
    <source>
        <dbReference type="ARBA" id="ARBA00022824"/>
    </source>
</evidence>
<reference evidence="20" key="2">
    <citation type="submission" date="2025-08" db="UniProtKB">
        <authorList>
            <consortium name="Ensembl"/>
        </authorList>
    </citation>
    <scope>IDENTIFICATION</scope>
</reference>
<evidence type="ECO:0000256" key="1">
    <source>
        <dbReference type="ARBA" id="ARBA00001971"/>
    </source>
</evidence>
<dbReference type="OrthoDB" id="6692864at2759"/>
<dbReference type="GO" id="GO:0005789">
    <property type="term" value="C:endoplasmic reticulum membrane"/>
    <property type="evidence" value="ECO:0007669"/>
    <property type="project" value="UniProtKB-SubCell"/>
</dbReference>
<evidence type="ECO:0000313" key="20">
    <source>
        <dbReference type="Ensembl" id="ENSSORP00005044968.1"/>
    </source>
</evidence>
<dbReference type="GO" id="GO:0006699">
    <property type="term" value="P:bile acid biosynthetic process"/>
    <property type="evidence" value="ECO:0007669"/>
    <property type="project" value="TreeGrafter"/>
</dbReference>
<evidence type="ECO:0000256" key="9">
    <source>
        <dbReference type="ARBA" id="ARBA00023002"/>
    </source>
</evidence>
<dbReference type="AlphaFoldDB" id="A0A673BXY1"/>
<keyword evidence="13" id="KW-1207">Sterol metabolism</keyword>
<reference evidence="20" key="1">
    <citation type="submission" date="2019-06" db="EMBL/GenBank/DDBJ databases">
        <authorList>
            <consortium name="Wellcome Sanger Institute Data Sharing"/>
        </authorList>
    </citation>
    <scope>NUCLEOTIDE SEQUENCE [LARGE SCALE GENOMIC DNA]</scope>
</reference>
<keyword evidence="9 18" id="KW-0560">Oxidoreductase</keyword>
<evidence type="ECO:0000256" key="6">
    <source>
        <dbReference type="ARBA" id="ARBA00022617"/>
    </source>
</evidence>
<keyword evidence="21" id="KW-1185">Reference proteome</keyword>
<dbReference type="InterPro" id="IPR036396">
    <property type="entry name" value="Cyt_P450_sf"/>
</dbReference>
<keyword evidence="19" id="KW-0732">Signal</keyword>
<feature type="chain" id="PRO_5025504828" evidence="19">
    <location>
        <begin position="20"/>
        <end position="505"/>
    </location>
</feature>
<accession>A0A673BXY1</accession>
<dbReference type="GO" id="GO:0008395">
    <property type="term" value="F:steroid hydroxylase activity"/>
    <property type="evidence" value="ECO:0007669"/>
    <property type="project" value="TreeGrafter"/>
</dbReference>
<gene>
    <name evidence="20" type="primary">LOC115437201</name>
</gene>
<evidence type="ECO:0000256" key="2">
    <source>
        <dbReference type="ARBA" id="ARBA00004586"/>
    </source>
</evidence>
<dbReference type="InParanoid" id="A0A673BXY1"/>
<dbReference type="GeneID" id="115437201"/>
<protein>
    <submittedName>
        <fullName evidence="20">25-hydroxycholesterol 7-alpha-hydroxylase-like</fullName>
    </submittedName>
</protein>
<keyword evidence="14" id="KW-0753">Steroid metabolism</keyword>
<dbReference type="SUPFAM" id="SSF48264">
    <property type="entry name" value="Cytochrome P450"/>
    <property type="match status" value="1"/>
</dbReference>
<dbReference type="CTD" id="9420"/>
<evidence type="ECO:0000256" key="4">
    <source>
        <dbReference type="ARBA" id="ARBA00010617"/>
    </source>
</evidence>
<comment type="subcellular location">
    <subcellularLocation>
        <location evidence="2 15">Endoplasmic reticulum membrane</location>
    </subcellularLocation>
</comment>
<dbReference type="GO" id="GO:0042632">
    <property type="term" value="P:cholesterol homeostasis"/>
    <property type="evidence" value="ECO:0007669"/>
    <property type="project" value="TreeGrafter"/>
</dbReference>
<proteinExistence type="inferred from homology"/>
<dbReference type="InterPro" id="IPR002403">
    <property type="entry name" value="Cyt_P450_E_grp-IV"/>
</dbReference>
<dbReference type="FunCoup" id="A0A673BXY1">
    <property type="interactions" value="13"/>
</dbReference>
<feature type="binding site" evidence="17">
    <location>
        <position position="281"/>
    </location>
    <ligand>
        <name>substrate</name>
    </ligand>
</feature>
<evidence type="ECO:0000256" key="17">
    <source>
        <dbReference type="PIRSR" id="PIRSR000047-2"/>
    </source>
</evidence>
<dbReference type="RefSeq" id="XP_030016265.1">
    <property type="nucleotide sequence ID" value="XM_030160405.1"/>
</dbReference>
<evidence type="ECO:0000256" key="19">
    <source>
        <dbReference type="SAM" id="SignalP"/>
    </source>
</evidence>
<dbReference type="Ensembl" id="ENSSORT00005046103.1">
    <property type="protein sequence ID" value="ENSSORP00005044968.1"/>
    <property type="gene ID" value="ENSSORG00005020667.1"/>
</dbReference>
<dbReference type="GO" id="GO:0016705">
    <property type="term" value="F:oxidoreductase activity, acting on paired donors, with incorporation or reduction of molecular oxygen"/>
    <property type="evidence" value="ECO:0007669"/>
    <property type="project" value="InterPro"/>
</dbReference>
<keyword evidence="7 15" id="KW-0479">Metal-binding</keyword>
<evidence type="ECO:0000256" key="5">
    <source>
        <dbReference type="ARBA" id="ARBA00022548"/>
    </source>
</evidence>
<dbReference type="PIRSF" id="PIRSF000047">
    <property type="entry name" value="Cytochrome_CYPVIIA1"/>
    <property type="match status" value="1"/>
</dbReference>
<dbReference type="Pfam" id="PF00067">
    <property type="entry name" value="p450"/>
    <property type="match status" value="1"/>
</dbReference>
<evidence type="ECO:0000256" key="7">
    <source>
        <dbReference type="ARBA" id="ARBA00022723"/>
    </source>
</evidence>
<keyword evidence="6 15" id="KW-0349">Heme</keyword>
<sequence length="505" mass="58479">MSPLLLVLLGLLVLVLLRGRTRRVGEPPLITGWIPYLGKALEFRKDAHAFLEEQRRRHGDVFTVYIKGNYMTFIMNPLMYPNIIKHGRQLDFHKFTNVVAPYTFGYPPVDDVRFPGLGDKISSSFHLLQGSNLTLLTESMMANLMAVFRQDYLNEASDHWRTGLAYDFCTSVMFEATFLTMYGRPPSGWRHPGMGPMKDDFLRFDTMFPLLIAQTPLWLLGNTEATRLKLINHFLPQKMSQWSNRSKFIQQRAETFDQYDTLKDMDKAAHHFAILWAAVGNTAPATFWSMYYLMSHPEALQTVRQEIQDVLNQSGVQICCDRDIVLSRDQLDRLLYLESAINESLRLSTASMNIRVVEEDFHLRLDSERSVAVRKGDIIALYPQSVHMDPEVYEDPQSFRFDRFLVDGRERTDFYKDGQRLKFYLMPFGSGSTMCPGRHFAINEIKQFLCLLLVYFDLDLDHQQRTTLDCSRAGLGILQPTKDVHFRYRLRTATDHHSPPQTTTD</sequence>
<dbReference type="PANTHER" id="PTHR24304:SF0">
    <property type="entry name" value="CYTOCHROME P450 7B1"/>
    <property type="match status" value="1"/>
</dbReference>
<evidence type="ECO:0000256" key="16">
    <source>
        <dbReference type="PIRSR" id="PIRSR000047-1"/>
    </source>
</evidence>
<keyword evidence="10 15" id="KW-0408">Iron</keyword>
<dbReference type="GO" id="GO:0005506">
    <property type="term" value="F:iron ion binding"/>
    <property type="evidence" value="ECO:0007669"/>
    <property type="project" value="InterPro"/>
</dbReference>
<organism evidence="20 21">
    <name type="scientific">Sphaeramia orbicularis</name>
    <name type="common">orbiculate cardinalfish</name>
    <dbReference type="NCBI Taxonomy" id="375764"/>
    <lineage>
        <taxon>Eukaryota</taxon>
        <taxon>Metazoa</taxon>
        <taxon>Chordata</taxon>
        <taxon>Craniata</taxon>
        <taxon>Vertebrata</taxon>
        <taxon>Euteleostomi</taxon>
        <taxon>Actinopterygii</taxon>
        <taxon>Neopterygii</taxon>
        <taxon>Teleostei</taxon>
        <taxon>Neoteleostei</taxon>
        <taxon>Acanthomorphata</taxon>
        <taxon>Gobiaria</taxon>
        <taxon>Kurtiformes</taxon>
        <taxon>Apogonoidei</taxon>
        <taxon>Apogonidae</taxon>
        <taxon>Apogoninae</taxon>
        <taxon>Sphaeramia</taxon>
    </lineage>
</organism>
<dbReference type="InterPro" id="IPR050529">
    <property type="entry name" value="CYP450_sterol_14alpha_dmase"/>
</dbReference>
<comment type="pathway">
    <text evidence="3">Lipid metabolism; bile acid biosynthesis.</text>
</comment>
<evidence type="ECO:0000256" key="13">
    <source>
        <dbReference type="ARBA" id="ARBA00023166"/>
    </source>
</evidence>
<dbReference type="InterPro" id="IPR001128">
    <property type="entry name" value="Cyt_P450"/>
</dbReference>
<evidence type="ECO:0000256" key="18">
    <source>
        <dbReference type="RuleBase" id="RU000461"/>
    </source>
</evidence>
<evidence type="ECO:0000256" key="12">
    <source>
        <dbReference type="ARBA" id="ARBA00023136"/>
    </source>
</evidence>
<dbReference type="PRINTS" id="PR00465">
    <property type="entry name" value="EP450IV"/>
</dbReference>
<dbReference type="GO" id="GO:0008203">
    <property type="term" value="P:cholesterol metabolic process"/>
    <property type="evidence" value="ECO:0007669"/>
    <property type="project" value="UniProtKB-KW"/>
</dbReference>
<keyword evidence="18" id="KW-0503">Monooxygenase</keyword>
<keyword evidence="8 15" id="KW-0256">Endoplasmic reticulum</keyword>
<evidence type="ECO:0000256" key="11">
    <source>
        <dbReference type="ARBA" id="ARBA00023098"/>
    </source>
</evidence>
<dbReference type="InterPro" id="IPR024204">
    <property type="entry name" value="Cyt_P450_CYP7A1-type"/>
</dbReference>
<dbReference type="PANTHER" id="PTHR24304">
    <property type="entry name" value="CYTOCHROME P450 FAMILY 7"/>
    <property type="match status" value="1"/>
</dbReference>
<feature type="binding site" description="axial binding residue" evidence="16">
    <location>
        <position position="435"/>
    </location>
    <ligand>
        <name>heme</name>
        <dbReference type="ChEBI" id="CHEBI:30413"/>
    </ligand>
    <ligandPart>
        <name>Fe</name>
        <dbReference type="ChEBI" id="CHEBI:18248"/>
    </ligandPart>
</feature>
<evidence type="ECO:0000256" key="15">
    <source>
        <dbReference type="PIRNR" id="PIRNR000047"/>
    </source>
</evidence>
<dbReference type="PROSITE" id="PS00086">
    <property type="entry name" value="CYTOCHROME_P450"/>
    <property type="match status" value="1"/>
</dbReference>
<keyword evidence="12 15" id="KW-0472">Membrane</keyword>
<dbReference type="Gene3D" id="1.10.630.10">
    <property type="entry name" value="Cytochrome P450"/>
    <property type="match status" value="1"/>
</dbReference>
<dbReference type="InterPro" id="IPR017972">
    <property type="entry name" value="Cyt_P450_CS"/>
</dbReference>
<comment type="cofactor">
    <cofactor evidence="1 15 16">
        <name>heme</name>
        <dbReference type="ChEBI" id="CHEBI:30413"/>
    </cofactor>
</comment>
<dbReference type="Proteomes" id="UP000472271">
    <property type="component" value="Chromosome 17"/>
</dbReference>
<reference evidence="20" key="3">
    <citation type="submission" date="2025-09" db="UniProtKB">
        <authorList>
            <consortium name="Ensembl"/>
        </authorList>
    </citation>
    <scope>IDENTIFICATION</scope>
</reference>
<dbReference type="PRINTS" id="PR00385">
    <property type="entry name" value="P450"/>
</dbReference>
<feature type="signal peptide" evidence="19">
    <location>
        <begin position="1"/>
        <end position="19"/>
    </location>
</feature>
<keyword evidence="11" id="KW-0443">Lipid metabolism</keyword>
<evidence type="ECO:0000256" key="3">
    <source>
        <dbReference type="ARBA" id="ARBA00004860"/>
    </source>
</evidence>
<evidence type="ECO:0000256" key="10">
    <source>
        <dbReference type="ARBA" id="ARBA00023004"/>
    </source>
</evidence>
<comment type="similarity">
    <text evidence="4 15 18">Belongs to the cytochrome P450 family.</text>
</comment>
<dbReference type="GO" id="GO:0020037">
    <property type="term" value="F:heme binding"/>
    <property type="evidence" value="ECO:0007669"/>
    <property type="project" value="InterPro"/>
</dbReference>
<name>A0A673BXY1_9TELE</name>
<keyword evidence="5" id="KW-0153">Cholesterol metabolism</keyword>